<evidence type="ECO:0008006" key="3">
    <source>
        <dbReference type="Google" id="ProtNLM"/>
    </source>
</evidence>
<evidence type="ECO:0000313" key="1">
    <source>
        <dbReference type="EMBL" id="TRL40523.1"/>
    </source>
</evidence>
<dbReference type="CDD" id="cd00118">
    <property type="entry name" value="LysM"/>
    <property type="match status" value="1"/>
</dbReference>
<proteinExistence type="predicted"/>
<gene>
    <name evidence="1" type="ORF">FNA46_06420</name>
</gene>
<protein>
    <recommendedName>
        <fullName evidence="3">LysM peptidoglycan-binding domain-containing protein</fullName>
    </recommendedName>
</protein>
<dbReference type="Gene3D" id="3.10.350.10">
    <property type="entry name" value="LysM domain"/>
    <property type="match status" value="1"/>
</dbReference>
<evidence type="ECO:0000313" key="2">
    <source>
        <dbReference type="Proteomes" id="UP000316801"/>
    </source>
</evidence>
<sequence>MEYVFYTVKSGDQLLKIIRDHHGEAKFLAQKNNLIEDFKKCNPLVTNINLIHPGQVIMLPRFTQGEAHQGINHSDVISCQAVSQNLSRHEPDFLESIGSLALTELPERAGDEFIKRVKKATEDAVPEMRKIALNYYRKESGSITRNQYDYRRKVSILEINRRVGSLHKLITPQKSISEILRIKPHEIKRTQGILSEIEKYARVSKVAKHGGAILAVANVIETAAEVHTAESNEERTVIVLDTVAGILGGSAVGLLMVGTPVGWIGMAMLVAASTAGSVAAQAAGRAIQREVLFDARGNRITTPLDNLWKAVY</sequence>
<keyword evidence="2" id="KW-1185">Reference proteome</keyword>
<comment type="caution">
    <text evidence="1">The sequence shown here is derived from an EMBL/GenBank/DDBJ whole genome shotgun (WGS) entry which is preliminary data.</text>
</comment>
<organism evidence="1 2">
    <name type="scientific">Rhizobium straminoryzae</name>
    <dbReference type="NCBI Taxonomy" id="1387186"/>
    <lineage>
        <taxon>Bacteria</taxon>
        <taxon>Pseudomonadati</taxon>
        <taxon>Pseudomonadota</taxon>
        <taxon>Alphaproteobacteria</taxon>
        <taxon>Hyphomicrobiales</taxon>
        <taxon>Rhizobiaceae</taxon>
        <taxon>Rhizobium/Agrobacterium group</taxon>
        <taxon>Rhizobium</taxon>
    </lineage>
</organism>
<name>A0A549TEF1_9HYPH</name>
<dbReference type="InterPro" id="IPR036779">
    <property type="entry name" value="LysM_dom_sf"/>
</dbReference>
<reference evidence="1 2" key="1">
    <citation type="submission" date="2019-07" db="EMBL/GenBank/DDBJ databases">
        <title>Ln-dependent methylotrophs.</title>
        <authorList>
            <person name="Tani A."/>
        </authorList>
    </citation>
    <scope>NUCLEOTIDE SEQUENCE [LARGE SCALE GENOMIC DNA]</scope>
    <source>
        <strain evidence="1 2">SM12</strain>
    </source>
</reference>
<dbReference type="RefSeq" id="WP_143124290.1">
    <property type="nucleotide sequence ID" value="NZ_VJMG01000013.1"/>
</dbReference>
<dbReference type="InterPro" id="IPR018392">
    <property type="entry name" value="LysM"/>
</dbReference>
<accession>A0A549TEF1</accession>
<dbReference type="SUPFAM" id="SSF54106">
    <property type="entry name" value="LysM domain"/>
    <property type="match status" value="1"/>
</dbReference>
<dbReference type="AlphaFoldDB" id="A0A549TEF1"/>
<dbReference type="EMBL" id="VJMG01000013">
    <property type="protein sequence ID" value="TRL40523.1"/>
    <property type="molecule type" value="Genomic_DNA"/>
</dbReference>
<dbReference type="Proteomes" id="UP000316801">
    <property type="component" value="Unassembled WGS sequence"/>
</dbReference>